<keyword evidence="3" id="KW-1185">Reference proteome</keyword>
<proteinExistence type="predicted"/>
<comment type="caution">
    <text evidence="2">The sequence shown here is derived from an EMBL/GenBank/DDBJ whole genome shotgun (WGS) entry which is preliminary data.</text>
</comment>
<sequence>MRWVYLGLGWIATALGFVGAFLPVVPTVPFLIVAVWCFDRSSPRLRAMILKSEILGPPLRKWLARGAISRRIKIITTLAMAVGIVVATVLALPPVVILLQVAVCSAVLAYIWTRPEA</sequence>
<evidence type="ECO:0000313" key="3">
    <source>
        <dbReference type="Proteomes" id="UP001597213"/>
    </source>
</evidence>
<name>A0ABW4R3J4_9RHOB</name>
<keyword evidence="1" id="KW-1133">Transmembrane helix</keyword>
<keyword evidence="1" id="KW-0472">Membrane</keyword>
<dbReference type="PANTHER" id="PTHR35813:SF1">
    <property type="entry name" value="INNER MEMBRANE PROTEIN YBAN"/>
    <property type="match status" value="1"/>
</dbReference>
<keyword evidence="1" id="KW-0812">Transmembrane</keyword>
<feature type="transmembrane region" description="Helical" evidence="1">
    <location>
        <begin position="12"/>
        <end position="38"/>
    </location>
</feature>
<dbReference type="EMBL" id="JBHUEN010000006">
    <property type="protein sequence ID" value="MFD1880529.1"/>
    <property type="molecule type" value="Genomic_DNA"/>
</dbReference>
<dbReference type="RefSeq" id="WP_379139781.1">
    <property type="nucleotide sequence ID" value="NZ_JBHUEN010000006.1"/>
</dbReference>
<accession>A0ABW4R3J4</accession>
<evidence type="ECO:0000256" key="1">
    <source>
        <dbReference type="SAM" id="Phobius"/>
    </source>
</evidence>
<reference evidence="3" key="1">
    <citation type="journal article" date="2019" name="Int. J. Syst. Evol. Microbiol.">
        <title>The Global Catalogue of Microorganisms (GCM) 10K type strain sequencing project: providing services to taxonomists for standard genome sequencing and annotation.</title>
        <authorList>
            <consortium name="The Broad Institute Genomics Platform"/>
            <consortium name="The Broad Institute Genome Sequencing Center for Infectious Disease"/>
            <person name="Wu L."/>
            <person name="Ma J."/>
        </authorList>
    </citation>
    <scope>NUCLEOTIDE SEQUENCE [LARGE SCALE GENOMIC DNA]</scope>
    <source>
        <strain evidence="3">CCUG 56029</strain>
    </source>
</reference>
<dbReference type="PANTHER" id="PTHR35813">
    <property type="entry name" value="INNER MEMBRANE PROTEIN YBAN"/>
    <property type="match status" value="1"/>
</dbReference>
<protein>
    <submittedName>
        <fullName evidence="2">YbaN family protein</fullName>
    </submittedName>
</protein>
<dbReference type="Proteomes" id="UP001597213">
    <property type="component" value="Unassembled WGS sequence"/>
</dbReference>
<evidence type="ECO:0000313" key="2">
    <source>
        <dbReference type="EMBL" id="MFD1880529.1"/>
    </source>
</evidence>
<dbReference type="Pfam" id="PF04304">
    <property type="entry name" value="DUF454"/>
    <property type="match status" value="1"/>
</dbReference>
<feature type="transmembrane region" description="Helical" evidence="1">
    <location>
        <begin position="97"/>
        <end position="113"/>
    </location>
</feature>
<feature type="transmembrane region" description="Helical" evidence="1">
    <location>
        <begin position="72"/>
        <end position="91"/>
    </location>
</feature>
<dbReference type="PIRSF" id="PIRSF016789">
    <property type="entry name" value="DUF454"/>
    <property type="match status" value="1"/>
</dbReference>
<organism evidence="2 3">
    <name type="scientific">Paracoccus pacificus</name>
    <dbReference type="NCBI Taxonomy" id="1463598"/>
    <lineage>
        <taxon>Bacteria</taxon>
        <taxon>Pseudomonadati</taxon>
        <taxon>Pseudomonadota</taxon>
        <taxon>Alphaproteobacteria</taxon>
        <taxon>Rhodobacterales</taxon>
        <taxon>Paracoccaceae</taxon>
        <taxon>Paracoccus</taxon>
    </lineage>
</organism>
<gene>
    <name evidence="2" type="ORF">ACFSCT_02220</name>
</gene>
<dbReference type="InterPro" id="IPR007401">
    <property type="entry name" value="DUF454"/>
</dbReference>